<dbReference type="Proteomes" id="UP000732399">
    <property type="component" value="Unassembled WGS sequence"/>
</dbReference>
<organism evidence="2 3">
    <name type="scientific">Sphingomonas corticis</name>
    <dbReference type="NCBI Taxonomy" id="2722791"/>
    <lineage>
        <taxon>Bacteria</taxon>
        <taxon>Pseudomonadati</taxon>
        <taxon>Pseudomonadota</taxon>
        <taxon>Alphaproteobacteria</taxon>
        <taxon>Sphingomonadales</taxon>
        <taxon>Sphingomonadaceae</taxon>
        <taxon>Sphingomonas</taxon>
    </lineage>
</organism>
<reference evidence="2 3" key="1">
    <citation type="submission" date="2020-03" db="EMBL/GenBank/DDBJ databases">
        <authorList>
            <person name="Wang L."/>
            <person name="He N."/>
            <person name="Li Y."/>
            <person name="Fang Y."/>
            <person name="Zhang F."/>
        </authorList>
    </citation>
    <scope>NUCLEOTIDE SEQUENCE [LARGE SCALE GENOMIC DNA]</scope>
    <source>
        <strain evidence="2 3">36D10-4-7</strain>
    </source>
</reference>
<dbReference type="InterPro" id="IPR027417">
    <property type="entry name" value="P-loop_NTPase"/>
</dbReference>
<gene>
    <name evidence="2" type="ORF">HBH26_15645</name>
</gene>
<dbReference type="EMBL" id="JAAVJH010000012">
    <property type="protein sequence ID" value="NJR80017.1"/>
    <property type="molecule type" value="Genomic_DNA"/>
</dbReference>
<comment type="caution">
    <text evidence="2">The sequence shown here is derived from an EMBL/GenBank/DDBJ whole genome shotgun (WGS) entry which is preliminary data.</text>
</comment>
<dbReference type="RefSeq" id="WP_168135577.1">
    <property type="nucleotide sequence ID" value="NZ_JAAVJH010000012.1"/>
</dbReference>
<feature type="region of interest" description="Disordered" evidence="1">
    <location>
        <begin position="279"/>
        <end position="303"/>
    </location>
</feature>
<evidence type="ECO:0000256" key="1">
    <source>
        <dbReference type="SAM" id="MobiDB-lite"/>
    </source>
</evidence>
<keyword evidence="3" id="KW-1185">Reference proteome</keyword>
<proteinExistence type="predicted"/>
<evidence type="ECO:0008006" key="4">
    <source>
        <dbReference type="Google" id="ProtNLM"/>
    </source>
</evidence>
<evidence type="ECO:0000313" key="3">
    <source>
        <dbReference type="Proteomes" id="UP000732399"/>
    </source>
</evidence>
<protein>
    <recommendedName>
        <fullName evidence="4">ATP-binding protein</fullName>
    </recommendedName>
</protein>
<name>A0ABX1CUD4_9SPHN</name>
<sequence>MPDLSFAAFNPRSFEQFAQALAAEVLGPGIMVFGDGPDGGREASHTGTLPYPNDVERWRGHVVMQAKFRQREESRSDGEWLARQLEAELKAYADVGKGRKLPDYYVLVSNVRLSSIEGTRRKGGQQKVEEVFQRLGRPLGIKDMHVWHADKIAVLLDGAPDLLRSYDGWLGPRELLSAAFGYFKSRSPDFGETMTRYLQRELRSQRATRLQQAGHVGEDAAFLEDLFVDLPCAGEALEQHDRELVATDPDPAAIAKAPLALATLLDRFAVKLAPSALHARKEGDARSPAPSRQILIGGPGQGKSTVAQFAGQIMRWRLLADDPRLSPDVSAILQSVGRGAARLNIPREGVRRYPVRVDLPGFADALGRAAADGRRLSLLTHMADNVGMVADARIEPEDLRGWLAAFPWLLTLDGLDEVPDSGNRVDVLRAINEFWDEAVPLDADVALVITTRPQGYNDDLDPRHHLKLELTRLDGERALAYGERLASLRLVEPERRERVLARLREAVQNTTTSLLTVSPLQVAILFQIIDQRGQAPTDRWTLFDGYLDVVMKREQEKPGPGGEVVRRRGRSILKLLREAGLLLHVDAERDGAASSFVTPAQLLDLVSDILLDEGHDPDAVGVIAGEILRAATDRLVFLEQREEGRIAFEVRSLQEYAAAAALMSGADRLIQERLRTIAGQVHWQHVYRIAASKAFSHPDAELFRDTILATNRGLDDEDASSRASCRGALTSLELLEDGLAADQPRYRVQLARHAMDALKLGPEGTGTSLVDVLFELGEPFAKSELQGRLASGNRHERLAAWRVLVELVDRQAAWADDLALRAWPDEQSKVAEVLACGAAPHAGARLFDRYGEAVANADLTVLAAEFSRRDRASDRRGTRAIREAFPGLSTFAKGGSLESSLEIGIFNPNTDLRFLLPPFEAAAQAKWLNQEPTSRWSVAALVRGFLAAPGAETLAELAGMLNDPGRLGGLLALPLPWPVDTLVHLVDAGADPAELIQRAARGAFGRADDWRLAEARLETAGLQDADLAMWATGMHFDERIATVGAPHFRTISRDHKRPADLSWLSRLAASAAAMSPGAPRNLIRFAVERTVMDYGADPGPPEVLLQLYDDQHGSPIRPELLEMIEPEDVTRPDVLAWLDRKGVEGLYGLAAGRATSAVQEVALSLAAAARSPGFLPLAVAILGSTPKELVERAPELRRHASKEVQSGSRSVRESAMILLALSGALDPSVVAQTILSAADDSLERHVVFNLAESGMLRDDAAAAVLASATAVFDEHDPGIRTRALRALRQRRNGQRSGLARGATWNGVGLPARLHERLREHLGDQR</sequence>
<evidence type="ECO:0000313" key="2">
    <source>
        <dbReference type="EMBL" id="NJR80017.1"/>
    </source>
</evidence>
<dbReference type="SUPFAM" id="SSF52540">
    <property type="entry name" value="P-loop containing nucleoside triphosphate hydrolases"/>
    <property type="match status" value="1"/>
</dbReference>
<accession>A0ABX1CUD4</accession>